<comment type="caution">
    <text evidence="1">The sequence shown here is derived from an EMBL/GenBank/DDBJ whole genome shotgun (WGS) entry which is preliminary data.</text>
</comment>
<organism evidence="1 2">
    <name type="scientific">Paramecium primaurelia</name>
    <dbReference type="NCBI Taxonomy" id="5886"/>
    <lineage>
        <taxon>Eukaryota</taxon>
        <taxon>Sar</taxon>
        <taxon>Alveolata</taxon>
        <taxon>Ciliophora</taxon>
        <taxon>Intramacronucleata</taxon>
        <taxon>Oligohymenophorea</taxon>
        <taxon>Peniculida</taxon>
        <taxon>Parameciidae</taxon>
        <taxon>Paramecium</taxon>
    </lineage>
</organism>
<dbReference type="AlphaFoldDB" id="A0A8S1N8Z7"/>
<gene>
    <name evidence="1" type="ORF">PPRIM_AZ9-3.1.T0760267</name>
</gene>
<keyword evidence="2" id="KW-1185">Reference proteome</keyword>
<name>A0A8S1N8Z7_PARPR</name>
<reference evidence="1" key="1">
    <citation type="submission" date="2021-01" db="EMBL/GenBank/DDBJ databases">
        <authorList>
            <consortium name="Genoscope - CEA"/>
            <person name="William W."/>
        </authorList>
    </citation>
    <scope>NUCLEOTIDE SEQUENCE</scope>
</reference>
<evidence type="ECO:0000313" key="1">
    <source>
        <dbReference type="EMBL" id="CAD8086551.1"/>
    </source>
</evidence>
<evidence type="ECO:0000313" key="2">
    <source>
        <dbReference type="Proteomes" id="UP000688137"/>
    </source>
</evidence>
<proteinExistence type="predicted"/>
<protein>
    <submittedName>
        <fullName evidence="1">Uncharacterized protein</fullName>
    </submittedName>
</protein>
<accession>A0A8S1N8Z7</accession>
<sequence>MVNFKQYYHQKICVIVVDYLAPFQMMGLIQQHMRVIAVKQISENIKKKKLIATIQIVIFNYDYLFFINSKFQVHQNQLRFNYKLPFFYPINTKKYNNHATAIYLDILNQQKIKFYLQLIS</sequence>
<dbReference type="Proteomes" id="UP000688137">
    <property type="component" value="Unassembled WGS sequence"/>
</dbReference>
<dbReference type="EMBL" id="CAJJDM010000079">
    <property type="protein sequence ID" value="CAD8086551.1"/>
    <property type="molecule type" value="Genomic_DNA"/>
</dbReference>